<dbReference type="InterPro" id="IPR011990">
    <property type="entry name" value="TPR-like_helical_dom_sf"/>
</dbReference>
<comment type="similarity">
    <text evidence="7">Belongs to the Slam family.</text>
</comment>
<dbReference type="STRING" id="1354337.M983_1666"/>
<dbReference type="Proteomes" id="UP000094023">
    <property type="component" value="Unassembled WGS sequence"/>
</dbReference>
<name>A0A198FW69_9GAMM</name>
<proteinExistence type="inferred from homology"/>
<feature type="domain" description="Surface lipoprotein assembly modifier N-terminal TPR repeats region" evidence="9">
    <location>
        <begin position="33"/>
        <end position="132"/>
    </location>
</feature>
<dbReference type="InterPro" id="IPR057556">
    <property type="entry name" value="TPR_Slam"/>
</dbReference>
<dbReference type="AlphaFoldDB" id="A0A198FW69"/>
<evidence type="ECO:0000313" key="11">
    <source>
        <dbReference type="Proteomes" id="UP000094023"/>
    </source>
</evidence>
<evidence type="ECO:0000256" key="3">
    <source>
        <dbReference type="ARBA" id="ARBA00022692"/>
    </source>
</evidence>
<evidence type="ECO:0000256" key="1">
    <source>
        <dbReference type="ARBA" id="ARBA00004571"/>
    </source>
</evidence>
<dbReference type="Gene3D" id="1.25.40.10">
    <property type="entry name" value="Tetratricopeptide repeat domain"/>
    <property type="match status" value="1"/>
</dbReference>
<comment type="subcellular location">
    <subcellularLocation>
        <location evidence="1">Cell outer membrane</location>
        <topology evidence="1">Multi-pass membrane protein</topology>
    </subcellularLocation>
</comment>
<evidence type="ECO:0000256" key="7">
    <source>
        <dbReference type="ARBA" id="ARBA00023609"/>
    </source>
</evidence>
<dbReference type="InterPro" id="IPR007655">
    <property type="entry name" value="Slam_C"/>
</dbReference>
<keyword evidence="5" id="KW-0472">Membrane</keyword>
<keyword evidence="3" id="KW-0812">Transmembrane</keyword>
<evidence type="ECO:0000259" key="8">
    <source>
        <dbReference type="Pfam" id="PF04575"/>
    </source>
</evidence>
<evidence type="ECO:0000256" key="2">
    <source>
        <dbReference type="ARBA" id="ARBA00022452"/>
    </source>
</evidence>
<protein>
    <submittedName>
        <fullName evidence="10">Outer membrane protein</fullName>
    </submittedName>
</protein>
<keyword evidence="2" id="KW-1134">Transmembrane beta strand</keyword>
<feature type="domain" description="Surface lipoprotein assembly modifier C-terminal" evidence="8">
    <location>
        <begin position="170"/>
        <end position="454"/>
    </location>
</feature>
<keyword evidence="4" id="KW-0732">Signal</keyword>
<dbReference type="SUPFAM" id="SSF48452">
    <property type="entry name" value="TPR-like"/>
    <property type="match status" value="1"/>
</dbReference>
<organism evidence="10 11">
    <name type="scientific">Proteus myxofaciens ATCC 19692</name>
    <dbReference type="NCBI Taxonomy" id="1354337"/>
    <lineage>
        <taxon>Bacteria</taxon>
        <taxon>Pseudomonadati</taxon>
        <taxon>Pseudomonadota</taxon>
        <taxon>Gammaproteobacteria</taxon>
        <taxon>Enterobacterales</taxon>
        <taxon>Morganellaceae</taxon>
        <taxon>Proteus</taxon>
    </lineage>
</organism>
<evidence type="ECO:0000313" key="10">
    <source>
        <dbReference type="EMBL" id="OAT29098.1"/>
    </source>
</evidence>
<dbReference type="RefSeq" id="WP_066749637.1">
    <property type="nucleotide sequence ID" value="NZ_LXEN01000079.1"/>
</dbReference>
<reference evidence="10 11" key="1">
    <citation type="submission" date="2016-04" db="EMBL/GenBank/DDBJ databases">
        <title>ATOL: Assembling a taxonomically balanced genome-scale reconstruction of the evolutionary history of the Enterobacteriaceae.</title>
        <authorList>
            <person name="Plunkett G.III."/>
            <person name="Neeno-Eckwall E.C."/>
            <person name="Glasner J.D."/>
            <person name="Perna N.T."/>
        </authorList>
    </citation>
    <scope>NUCLEOTIDE SEQUENCE [LARGE SCALE GENOMIC DNA]</scope>
    <source>
        <strain evidence="10 11">ATCC 19692</strain>
    </source>
</reference>
<dbReference type="Pfam" id="PF24575">
    <property type="entry name" value="TPR_Slam"/>
    <property type="match status" value="1"/>
</dbReference>
<keyword evidence="6" id="KW-0998">Cell outer membrane</keyword>
<dbReference type="Pfam" id="PF04575">
    <property type="entry name" value="SlipAM"/>
    <property type="match status" value="1"/>
</dbReference>
<sequence>MSSFWKISQLLVIVNSLLFPITSISQSLIEQEITPHFINKQRSDIGAALYHALQQQYWQEAEQLLQQYQQIHLHETLLVNYANALLSQVNGNFLQSEYYYQQQLKDKPDFIPAKTGIIQLYIQQKDYKKAQRALNELKQFADLSPAVLQSIHYYENKISTYFQGLRIYQMSIIYNDNVNQASYRTEDVISKKRGVKVTRKSAKPTRSRGYAHFFSYYQPYFITPAHKLSSYISAKIIDYPSYTQASHHLFYAQFHYHYRASHYQWSLSSLYEMKAHYSKLEYQLWGGGYSFIKFLNKNHVINIHGDYKIKKYRKEFINLNDNELSQSVNYKYKINNQLLLINQITYQINRKKNHLLNYHRYGIKTGVDYLLNSTWDISFFLHYHVKRFNYYNPFLQKKREDTEIIFTTKIKRKAPIIWGFYPMAELRYTRNLSNVSWLYHYHQHEVLFKLEKTF</sequence>
<keyword evidence="11" id="KW-1185">Reference proteome</keyword>
<accession>A0A198FW69</accession>
<dbReference type="GO" id="GO:0009279">
    <property type="term" value="C:cell outer membrane"/>
    <property type="evidence" value="ECO:0007669"/>
    <property type="project" value="UniProtKB-SubCell"/>
</dbReference>
<comment type="caution">
    <text evidence="10">The sequence shown here is derived from an EMBL/GenBank/DDBJ whole genome shotgun (WGS) entry which is preliminary data.</text>
</comment>
<dbReference type="OrthoDB" id="7525402at2"/>
<evidence type="ECO:0000256" key="4">
    <source>
        <dbReference type="ARBA" id="ARBA00022729"/>
    </source>
</evidence>
<evidence type="ECO:0000259" key="9">
    <source>
        <dbReference type="Pfam" id="PF24575"/>
    </source>
</evidence>
<gene>
    <name evidence="10" type="ORF">M983_1666</name>
</gene>
<evidence type="ECO:0000256" key="5">
    <source>
        <dbReference type="ARBA" id="ARBA00023136"/>
    </source>
</evidence>
<evidence type="ECO:0000256" key="6">
    <source>
        <dbReference type="ARBA" id="ARBA00023237"/>
    </source>
</evidence>
<dbReference type="EMBL" id="LXEN01000079">
    <property type="protein sequence ID" value="OAT29098.1"/>
    <property type="molecule type" value="Genomic_DNA"/>
</dbReference>